<dbReference type="GO" id="GO:0031422">
    <property type="term" value="C:RecQ family helicase-topoisomerase III complex"/>
    <property type="evidence" value="ECO:0007669"/>
    <property type="project" value="TreeGrafter"/>
</dbReference>
<evidence type="ECO:0000256" key="6">
    <source>
        <dbReference type="ARBA" id="ARBA00023235"/>
    </source>
</evidence>
<keyword evidence="14" id="KW-1185">Reference proteome</keyword>
<dbReference type="PROSITE" id="PS52039">
    <property type="entry name" value="TOPO_IA_2"/>
    <property type="match status" value="1"/>
</dbReference>
<dbReference type="EMBL" id="LKMD01000100">
    <property type="protein sequence ID" value="PIB00801.1"/>
    <property type="molecule type" value="Genomic_DNA"/>
</dbReference>
<evidence type="ECO:0000256" key="1">
    <source>
        <dbReference type="ARBA" id="ARBA00000213"/>
    </source>
</evidence>
<dbReference type="InterPro" id="IPR013826">
    <property type="entry name" value="Topo_IA_cen_sub3"/>
</dbReference>
<dbReference type="SUPFAM" id="SSF56712">
    <property type="entry name" value="Prokaryotic type I DNA topoisomerase"/>
    <property type="match status" value="1"/>
</dbReference>
<dbReference type="Gene3D" id="1.10.290.10">
    <property type="entry name" value="Topoisomerase I, domain 4"/>
    <property type="match status" value="1"/>
</dbReference>
<evidence type="ECO:0000259" key="10">
    <source>
        <dbReference type="PROSITE" id="PS52039"/>
    </source>
</evidence>
<dbReference type="SMART" id="SM00436">
    <property type="entry name" value="TOP1Bc"/>
    <property type="match status" value="1"/>
</dbReference>
<dbReference type="InterPro" id="IPR013497">
    <property type="entry name" value="Topo_IA_cen"/>
</dbReference>
<dbReference type="Pfam" id="PF01131">
    <property type="entry name" value="Topoisom_bac"/>
    <property type="match status" value="1"/>
</dbReference>
<dbReference type="CDD" id="cd00186">
    <property type="entry name" value="TOP1Ac"/>
    <property type="match status" value="1"/>
</dbReference>
<keyword evidence="4 7" id="KW-0799">Topoisomerase</keyword>
<dbReference type="AlphaFoldDB" id="A0A2G5I7N0"/>
<dbReference type="InterPro" id="IPR034144">
    <property type="entry name" value="TOPRIM_TopoIII"/>
</dbReference>
<keyword evidence="5 7" id="KW-0238">DNA-binding</keyword>
<dbReference type="PRINTS" id="PR00417">
    <property type="entry name" value="PRTPISMRASEI"/>
</dbReference>
<proteinExistence type="inferred from homology"/>
<dbReference type="Gene3D" id="2.70.20.10">
    <property type="entry name" value="Topoisomerase I, domain 3"/>
    <property type="match status" value="1"/>
</dbReference>
<feature type="domain" description="Topo IA-type catalytic" evidence="10">
    <location>
        <begin position="173"/>
        <end position="653"/>
    </location>
</feature>
<dbReference type="GO" id="GO:0006310">
    <property type="term" value="P:DNA recombination"/>
    <property type="evidence" value="ECO:0007669"/>
    <property type="project" value="TreeGrafter"/>
</dbReference>
<dbReference type="GO" id="GO:0003677">
    <property type="term" value="F:DNA binding"/>
    <property type="evidence" value="ECO:0007669"/>
    <property type="project" value="UniProtKB-KW"/>
</dbReference>
<dbReference type="EC" id="5.6.2.1" evidence="3 7"/>
<dbReference type="GO" id="GO:0005634">
    <property type="term" value="C:nucleus"/>
    <property type="evidence" value="ECO:0007669"/>
    <property type="project" value="TreeGrafter"/>
</dbReference>
<dbReference type="FunFam" id="1.10.290.10:FF:000001">
    <property type="entry name" value="DNA topoisomerase"/>
    <property type="match status" value="1"/>
</dbReference>
<dbReference type="OrthoDB" id="430051at2759"/>
<evidence type="ECO:0000256" key="8">
    <source>
        <dbReference type="SAM" id="MobiDB-lite"/>
    </source>
</evidence>
<dbReference type="PROSITE" id="PS50880">
    <property type="entry name" value="TOPRIM"/>
    <property type="match status" value="1"/>
</dbReference>
<dbReference type="Gene3D" id="1.10.460.10">
    <property type="entry name" value="Topoisomerase I, domain 2"/>
    <property type="match status" value="1"/>
</dbReference>
<dbReference type="GO" id="GO:0006265">
    <property type="term" value="P:DNA topological change"/>
    <property type="evidence" value="ECO:0007669"/>
    <property type="project" value="InterPro"/>
</dbReference>
<evidence type="ECO:0000313" key="13">
    <source>
        <dbReference type="Proteomes" id="UP000230605"/>
    </source>
</evidence>
<dbReference type="PANTHER" id="PTHR11390:SF21">
    <property type="entry name" value="DNA TOPOISOMERASE 3-ALPHA"/>
    <property type="match status" value="1"/>
</dbReference>
<evidence type="ECO:0000256" key="2">
    <source>
        <dbReference type="ARBA" id="ARBA00009446"/>
    </source>
</evidence>
<name>A0A2G5I7N0_CERBT</name>
<evidence type="ECO:0000256" key="5">
    <source>
        <dbReference type="ARBA" id="ARBA00023125"/>
    </source>
</evidence>
<evidence type="ECO:0000256" key="3">
    <source>
        <dbReference type="ARBA" id="ARBA00012891"/>
    </source>
</evidence>
<dbReference type="Proteomes" id="UP001302367">
    <property type="component" value="Chromosome 1"/>
</dbReference>
<accession>A0A2G5I7N0</accession>
<reference evidence="11 13" key="1">
    <citation type="submission" date="2015-10" db="EMBL/GenBank/DDBJ databases">
        <title>The cercosporin biosynthetic gene cluster was horizontally transferred to several fungal lineages and shown to be expanded in Cercospora beticola based on microsynteny with recipient genomes.</title>
        <authorList>
            <person name="De Jonge R."/>
            <person name="Ebert M.K."/>
            <person name="Suttle J.C."/>
            <person name="Jurick Ii W.M."/>
            <person name="Secor G.A."/>
            <person name="Thomma B.P."/>
            <person name="Van De Peer Y."/>
            <person name="Bolton M.D."/>
        </authorList>
    </citation>
    <scope>NUCLEOTIDE SEQUENCE [LARGE SCALE GENOMIC DNA]</scope>
    <source>
        <strain evidence="11 13">09-40</strain>
    </source>
</reference>
<reference evidence="12 14" key="2">
    <citation type="submission" date="2023-09" db="EMBL/GenBank/DDBJ databases">
        <title>Complete-Gapless Cercospora beticola genome.</title>
        <authorList>
            <person name="Wyatt N.A."/>
            <person name="Spanner R.E."/>
            <person name="Bolton M.D."/>
        </authorList>
    </citation>
    <scope>NUCLEOTIDE SEQUENCE [LARGE SCALE GENOMIC DNA]</scope>
    <source>
        <strain evidence="12">Cb09-40</strain>
    </source>
</reference>
<evidence type="ECO:0000256" key="7">
    <source>
        <dbReference type="RuleBase" id="RU362092"/>
    </source>
</evidence>
<sequence>MVVTRVLCVAEKPSIAKAVAGHLSGGHFQTHPITGNQYVKNYEFSFNFPGWGPCEVTMTSVLGHLMEADFGAQYKSWHSQDPSALFDAPIEISVADKMKAVARNIGVKARHAHYLYIWTDCDREGEHIGTEIMKCAQETNQRFRTAGRVVRARFSNIERTHVLTAARNPITIDEAQANAVYARQELDLRIGACFTRRLTIDLKPMMPWADERGKVISYGSCQFPTLGFVVERYMRVRNFVPETFWAIKVMHRKDDQEVNFRWARTHLFDRMVTTILYEKCLNAREAVVSRVQTKPTSKWRPLPLTTVELQKCGSRFLRMNGQRVMSVAESLYQKGFISYPRTETDQFDKNMDLRQLVQKQAQNQSRWANYAQGLLNGGFRWPRDGRHNDKAHPPIHPVNFVAANALDDESQRVYEFVTRRFLACCSDDAKGSKTEVSIAYGPETFHASGLTVLQRNYLDVYPYDKWTSSQVLPDFQQGESFVPTSALMHEGQTSPPGYLTEPELIALMDTNGIGTDATMAEHIAKIQEREYVQTRPRAGQARQNAGDESEEEVEGPVQAQRGGGRGRGRGRGRGGRGGANNRPGGSTTGVEEFIPTTLGVALIEGYESMGHEISMAKPFLRKQMEVKMKDICENRITKQAMVQEMIEQYRATYVRTKHGMHFLQASVRKYVQGQPG</sequence>
<evidence type="ECO:0000313" key="12">
    <source>
        <dbReference type="EMBL" id="WPA96445.1"/>
    </source>
</evidence>
<feature type="region of interest" description="Disordered" evidence="8">
    <location>
        <begin position="528"/>
        <end position="591"/>
    </location>
</feature>
<evidence type="ECO:0000259" key="9">
    <source>
        <dbReference type="PROSITE" id="PS50880"/>
    </source>
</evidence>
<evidence type="ECO:0000313" key="14">
    <source>
        <dbReference type="Proteomes" id="UP001302367"/>
    </source>
</evidence>
<dbReference type="Pfam" id="PF01751">
    <property type="entry name" value="Toprim"/>
    <property type="match status" value="1"/>
</dbReference>
<evidence type="ECO:0000313" key="11">
    <source>
        <dbReference type="EMBL" id="PIB00801.1"/>
    </source>
</evidence>
<dbReference type="Gene3D" id="3.40.50.140">
    <property type="match status" value="1"/>
</dbReference>
<comment type="function">
    <text evidence="7">Introduces a single-strand break via transesterification at a target site in duplex DNA. Releases the supercoiling and torsional tension of DNA introduced during the DNA replication and transcription by transiently cleaving and rejoining one strand of the DNA duplex. The scissile phosphodiester is attacked by the catalytic tyrosine of the enzyme, resulting in the formation of a DNA-(5'-phosphotyrosyl)-enzyme intermediate and the expulsion of a 3'-OH DNA strand.</text>
</comment>
<dbReference type="FunFam" id="3.40.50.140:FF:000005">
    <property type="entry name" value="DNA topoisomerase"/>
    <property type="match status" value="1"/>
</dbReference>
<dbReference type="EMBL" id="CP134184">
    <property type="protein sequence ID" value="WPA96445.1"/>
    <property type="molecule type" value="Genomic_DNA"/>
</dbReference>
<dbReference type="InterPro" id="IPR023405">
    <property type="entry name" value="Topo_IA_core_domain"/>
</dbReference>
<dbReference type="InterPro" id="IPR023406">
    <property type="entry name" value="Topo_IA_AS"/>
</dbReference>
<dbReference type="GO" id="GO:0006281">
    <property type="term" value="P:DNA repair"/>
    <property type="evidence" value="ECO:0007669"/>
    <property type="project" value="TreeGrafter"/>
</dbReference>
<dbReference type="InterPro" id="IPR000380">
    <property type="entry name" value="Topo_IA"/>
</dbReference>
<dbReference type="InterPro" id="IPR003602">
    <property type="entry name" value="Topo_IA_DNA-bd_dom"/>
</dbReference>
<evidence type="ECO:0000256" key="4">
    <source>
        <dbReference type="ARBA" id="ARBA00023029"/>
    </source>
</evidence>
<dbReference type="SMART" id="SM00493">
    <property type="entry name" value="TOPRIM"/>
    <property type="match status" value="1"/>
</dbReference>
<dbReference type="GO" id="GO:0003917">
    <property type="term" value="F:DNA topoisomerase type I (single strand cut, ATP-independent) activity"/>
    <property type="evidence" value="ECO:0007669"/>
    <property type="project" value="UniProtKB-EC"/>
</dbReference>
<dbReference type="CDD" id="cd03362">
    <property type="entry name" value="TOPRIM_TopoIA_TopoIII"/>
    <property type="match status" value="1"/>
</dbReference>
<keyword evidence="6 7" id="KW-0413">Isomerase</keyword>
<dbReference type="SMART" id="SM00437">
    <property type="entry name" value="TOP1Ac"/>
    <property type="match status" value="1"/>
</dbReference>
<dbReference type="InterPro" id="IPR006171">
    <property type="entry name" value="TOPRIM_dom"/>
</dbReference>
<dbReference type="Proteomes" id="UP000230605">
    <property type="component" value="Chromosome 1"/>
</dbReference>
<protein>
    <recommendedName>
        <fullName evidence="3 7">DNA topoisomerase</fullName>
        <ecNumber evidence="3 7">5.6.2.1</ecNumber>
    </recommendedName>
</protein>
<dbReference type="InterPro" id="IPR013824">
    <property type="entry name" value="Topo_IA_cen_sub1"/>
</dbReference>
<feature type="compositionally biased region" description="Basic residues" evidence="8">
    <location>
        <begin position="564"/>
        <end position="574"/>
    </location>
</feature>
<dbReference type="InterPro" id="IPR013825">
    <property type="entry name" value="Topo_IA_cen_sub2"/>
</dbReference>
<dbReference type="PROSITE" id="PS00396">
    <property type="entry name" value="TOPO_IA_1"/>
    <property type="match status" value="1"/>
</dbReference>
<feature type="domain" description="Toprim" evidence="9">
    <location>
        <begin position="5"/>
        <end position="158"/>
    </location>
</feature>
<organism evidence="11 13">
    <name type="scientific">Cercospora beticola</name>
    <name type="common">Sugarbeet leaf spot fungus</name>
    <dbReference type="NCBI Taxonomy" id="122368"/>
    <lineage>
        <taxon>Eukaryota</taxon>
        <taxon>Fungi</taxon>
        <taxon>Dikarya</taxon>
        <taxon>Ascomycota</taxon>
        <taxon>Pezizomycotina</taxon>
        <taxon>Dothideomycetes</taxon>
        <taxon>Dothideomycetidae</taxon>
        <taxon>Mycosphaerellales</taxon>
        <taxon>Mycosphaerellaceae</taxon>
        <taxon>Cercospora</taxon>
    </lineage>
</organism>
<dbReference type="PANTHER" id="PTHR11390">
    <property type="entry name" value="PROKARYOTIC DNA TOPOISOMERASE"/>
    <property type="match status" value="1"/>
</dbReference>
<dbReference type="InterPro" id="IPR003601">
    <property type="entry name" value="Topo_IA_2"/>
</dbReference>
<gene>
    <name evidence="11" type="ORF">CB0940_01021</name>
    <name evidence="12" type="ORF">RHO25_001052</name>
</gene>
<comment type="catalytic activity">
    <reaction evidence="1 7">
        <text>ATP-independent breakage of single-stranded DNA, followed by passage and rejoining.</text>
        <dbReference type="EC" id="5.6.2.1"/>
    </reaction>
</comment>
<comment type="similarity">
    <text evidence="2 7">Belongs to the type IA topoisomerase family.</text>
</comment>